<reference evidence="2" key="1">
    <citation type="submission" date="2020-03" db="EMBL/GenBank/DDBJ databases">
        <title>Relaxed selection underlies rapid genomic changes in the transitions from sociality to social parasitism in ants.</title>
        <authorList>
            <person name="Bi X."/>
        </authorList>
    </citation>
    <scope>NUCLEOTIDE SEQUENCE</scope>
    <source>
        <strain evidence="2">BGI-DK2014a</strain>
        <tissue evidence="2">Whole body</tissue>
    </source>
</reference>
<evidence type="ECO:0000313" key="3">
    <source>
        <dbReference type="Proteomes" id="UP000669903"/>
    </source>
</evidence>
<dbReference type="Pfam" id="PF00106">
    <property type="entry name" value="adh_short"/>
    <property type="match status" value="2"/>
</dbReference>
<keyword evidence="1" id="KW-0560">Oxidoreductase</keyword>
<dbReference type="AlphaFoldDB" id="A0A836FXB1"/>
<dbReference type="PRINTS" id="PR00081">
    <property type="entry name" value="GDHRDH"/>
</dbReference>
<dbReference type="EMBL" id="JAANIC010000508">
    <property type="protein sequence ID" value="KAG5347929.1"/>
    <property type="molecule type" value="Genomic_DNA"/>
</dbReference>
<dbReference type="Proteomes" id="UP000669903">
    <property type="component" value="Unassembled WGS sequence"/>
</dbReference>
<evidence type="ECO:0000256" key="1">
    <source>
        <dbReference type="ARBA" id="ARBA00023002"/>
    </source>
</evidence>
<feature type="non-terminal residue" evidence="2">
    <location>
        <position position="752"/>
    </location>
</feature>
<evidence type="ECO:0000313" key="2">
    <source>
        <dbReference type="EMBL" id="KAG5347929.1"/>
    </source>
</evidence>
<dbReference type="PRINTS" id="PR00080">
    <property type="entry name" value="SDRFAMILY"/>
</dbReference>
<dbReference type="InterPro" id="IPR002347">
    <property type="entry name" value="SDR_fam"/>
</dbReference>
<dbReference type="PANTHER" id="PTHR43157">
    <property type="entry name" value="PHOSPHATIDYLINOSITOL-GLYCAN BIOSYNTHESIS CLASS F PROTEIN-RELATED"/>
    <property type="match status" value="1"/>
</dbReference>
<comment type="caution">
    <text evidence="2">The sequence shown here is derived from an EMBL/GenBank/DDBJ whole genome shotgun (WGS) entry which is preliminary data.</text>
</comment>
<dbReference type="SUPFAM" id="SSF51735">
    <property type="entry name" value="NAD(P)-binding Rossmann-fold domains"/>
    <property type="match status" value="3"/>
</dbReference>
<dbReference type="Gene3D" id="3.40.50.720">
    <property type="entry name" value="NAD(P)-binding Rossmann-like Domain"/>
    <property type="match status" value="4"/>
</dbReference>
<protein>
    <submittedName>
        <fullName evidence="2">RDH11 dehydrogenase</fullName>
    </submittedName>
</protein>
<gene>
    <name evidence="2" type="primary">Rdh11_2</name>
    <name evidence="2" type="ORF">G6Z76_0000531</name>
</gene>
<name>A0A836FXB1_9HYME</name>
<dbReference type="GO" id="GO:0016491">
    <property type="term" value="F:oxidoreductase activity"/>
    <property type="evidence" value="ECO:0007669"/>
    <property type="project" value="UniProtKB-KW"/>
</dbReference>
<dbReference type="InterPro" id="IPR036291">
    <property type="entry name" value="NAD(P)-bd_dom_sf"/>
</dbReference>
<feature type="non-terminal residue" evidence="2">
    <location>
        <position position="1"/>
    </location>
</feature>
<organism evidence="2 3">
    <name type="scientific">Acromyrmex charruanus</name>
    <dbReference type="NCBI Taxonomy" id="2715315"/>
    <lineage>
        <taxon>Eukaryota</taxon>
        <taxon>Metazoa</taxon>
        <taxon>Ecdysozoa</taxon>
        <taxon>Arthropoda</taxon>
        <taxon>Hexapoda</taxon>
        <taxon>Insecta</taxon>
        <taxon>Pterygota</taxon>
        <taxon>Neoptera</taxon>
        <taxon>Endopterygota</taxon>
        <taxon>Hymenoptera</taxon>
        <taxon>Apocrita</taxon>
        <taxon>Aculeata</taxon>
        <taxon>Formicoidea</taxon>
        <taxon>Formicidae</taxon>
        <taxon>Myrmicinae</taxon>
        <taxon>Acromyrmex</taxon>
    </lineage>
</organism>
<accession>A0A836FXB1</accession>
<dbReference type="PANTHER" id="PTHR43157:SF73">
    <property type="entry name" value="WW DOMAIN-CONTAINING OXIDOREDUCTASE-LIKE PROTEIN"/>
    <property type="match status" value="1"/>
</dbReference>
<keyword evidence="3" id="KW-1185">Reference proteome</keyword>
<proteinExistence type="predicted"/>
<sequence>KMWFLNKMCTSKVCLDDKTVVITGGNSGIGKETARDLYARGARVILVCRNMEMTNKAVEDIKNNPSSRFNKSEYKNNVGELAVYSLDLCSLKSVRDCAKNLLTNEAAIHILINNAGVYEKTEDGNEMTLQVNYLGHFLLTLLLLPKMQKSSPNCRIVNVSSLAHFCMADIDFDNINLERSYGPIKSYAQSKLANILFTKELARKLKGMTQISHYLLRIASIYIINILHVIHKLKINTSRFLTLNSFRKLPSYFQYVPLLAFFIPNALKNNQNMVYKISCDDCAANYVGQTKRKLSTRLHEHISDIKKNTGSSTAIIYIVEEKHHKMLRFSKYLFHQMCTSKARLDGKTIVITGANRGLGKETARDLYARGARVILACRNMERANKAVEDIKNNPPSRINKDEYKNNAGELAIYSLDLCSLKSVKDCAKNLLTNEAAIHILINNAGRGSSFSLEKTEDGNEMTLQVNHLSHFLLTLLLLPKMQLSSPNCRIINVSSIAHRFANIDFDDINLEKSYTPFKSYARTKLANILFTKELTNRLRMSLFNFGITCNSCCENQHFLIASFTAKIFNNTKRLIALSTERTSATLIKKDYKMWFFNKTCTSKTCLDGKTVVITGASDGIGKETARDLYARAANIHGINVYSLHPGIIPTKISRYGSSTIFSGVTLCYTLFAQLFCKDAKQGAQTTIYCCIDEEIANETGLYYSNCGVTTPYRKANQHEYPEKLWNVSCRLLHLEPEEDFTTFLETVSRQML</sequence>